<evidence type="ECO:0000259" key="3">
    <source>
        <dbReference type="PROSITE" id="PS50948"/>
    </source>
</evidence>
<name>A0A146LQ91_LYGHE</name>
<dbReference type="PROSITE" id="PS51034">
    <property type="entry name" value="ZP_2"/>
    <property type="match status" value="1"/>
</dbReference>
<proteinExistence type="predicted"/>
<keyword evidence="1" id="KW-0812">Transmembrane</keyword>
<evidence type="ECO:0000313" key="5">
    <source>
        <dbReference type="EMBL" id="JAQ10018.1"/>
    </source>
</evidence>
<dbReference type="EMBL" id="GDHC01008611">
    <property type="protein sequence ID" value="JAQ10018.1"/>
    <property type="molecule type" value="Transcribed_RNA"/>
</dbReference>
<dbReference type="SMART" id="SM00473">
    <property type="entry name" value="PAN_AP"/>
    <property type="match status" value="3"/>
</dbReference>
<evidence type="ECO:0000256" key="2">
    <source>
        <dbReference type="SAM" id="SignalP"/>
    </source>
</evidence>
<gene>
    <name evidence="5" type="ORF">g.79677</name>
</gene>
<dbReference type="CDD" id="cd01099">
    <property type="entry name" value="PAN_AP_HGF"/>
    <property type="match status" value="1"/>
</dbReference>
<dbReference type="InterPro" id="IPR003609">
    <property type="entry name" value="Pan_app"/>
</dbReference>
<feature type="signal peptide" evidence="2">
    <location>
        <begin position="1"/>
        <end position="22"/>
    </location>
</feature>
<organism evidence="5">
    <name type="scientific">Lygus hesperus</name>
    <name type="common">Western plant bug</name>
    <dbReference type="NCBI Taxonomy" id="30085"/>
    <lineage>
        <taxon>Eukaryota</taxon>
        <taxon>Metazoa</taxon>
        <taxon>Ecdysozoa</taxon>
        <taxon>Arthropoda</taxon>
        <taxon>Hexapoda</taxon>
        <taxon>Insecta</taxon>
        <taxon>Pterygota</taxon>
        <taxon>Neoptera</taxon>
        <taxon>Paraneoptera</taxon>
        <taxon>Hemiptera</taxon>
        <taxon>Heteroptera</taxon>
        <taxon>Panheteroptera</taxon>
        <taxon>Cimicomorpha</taxon>
        <taxon>Miridae</taxon>
        <taxon>Mirini</taxon>
        <taxon>Lygus</taxon>
    </lineage>
</organism>
<sequence length="716" mass="79157">MMIYNALSTTLLAIVYLNRACAQTETEYGVPDSITEPSSTLPVSFVPECAEGSWLTFVRVAGFQPRQPVHPQLLYSSTYGSSITAECYNRCRESEDCTGYVLEYATASCYKIQMTPSTILTFVDSPGVSYFFKTCLTLPNNCSEKAWCAELVPGYVLNAEPSAVVDANDRIECIEACISQANEGAPCKSANFNAIRRSCTLSTHNRWSYPAAFSQASQSDEYFENMCTSEMNSPICWRPPLVNKTSLRADLQLFNVTEAMCKGRCSEEVYFKCRAFSYLGITQECLLHADAALSEYPGPPLNPHIEPAQNAEYVEMTPCNNPSDNYTRPNITVECDKEHMNVTLYRENFGGRMSVSGRANECTAWGKDNDVTQLIIPLPDGENVCNVQQKLAIGQVNRTWATAKVIVQRHKLIEQAGDFAVVVNCFLTEGESPPSVYNIPISTGYVVNELPIDTEVSGEWGNEFGNVTEPKARMLLLDTKTGEQVSEVTVGRAVTLRVIIDPPYNTSHVRVHHLTARSGDGRDSLWLLDADGCPPNPKIFPGLIPTSEHTLDGNFLSFRFTPSSVLNIFGNLTVYTTPVEPIKCVGSSARRKRSTHAVEEVPLQLSIVVHSQAANETASPILQASFGGESSVERRSEDMLCMTFLTASLVALFFLLLQSALLTICCVLLRRAGKERPGDTISLRQDFDLPPRHVTFSDDVLAFPHRELRLSTPMKT</sequence>
<dbReference type="PANTHER" id="PTHR47327">
    <property type="entry name" value="FI18240P1-RELATED"/>
    <property type="match status" value="1"/>
</dbReference>
<feature type="domain" description="ZP" evidence="4">
    <location>
        <begin position="334"/>
        <end position="591"/>
    </location>
</feature>
<dbReference type="Gene3D" id="3.50.4.10">
    <property type="entry name" value="Hepatocyte Growth Factor"/>
    <property type="match status" value="2"/>
</dbReference>
<feature type="chain" id="PRO_5007527311" evidence="2">
    <location>
        <begin position="23"/>
        <end position="716"/>
    </location>
</feature>
<feature type="transmembrane region" description="Helical" evidence="1">
    <location>
        <begin position="644"/>
        <end position="669"/>
    </location>
</feature>
<dbReference type="InterPro" id="IPR052774">
    <property type="entry name" value="Celegans_DevNeuronal_Protein"/>
</dbReference>
<keyword evidence="1" id="KW-1133">Transmembrane helix</keyword>
<feature type="domain" description="Apple" evidence="3">
    <location>
        <begin position="142"/>
        <end position="227"/>
    </location>
</feature>
<dbReference type="SMART" id="SM00241">
    <property type="entry name" value="ZP"/>
    <property type="match status" value="1"/>
</dbReference>
<reference evidence="5" key="1">
    <citation type="journal article" date="2016" name="Gigascience">
        <title>De novo construction of an expanded transcriptome assembly for the western tarnished plant bug, Lygus hesperus.</title>
        <authorList>
            <person name="Tassone E.E."/>
            <person name="Geib S.M."/>
            <person name="Hall B."/>
            <person name="Fabrick J.A."/>
            <person name="Brent C.S."/>
            <person name="Hull J.J."/>
        </authorList>
    </citation>
    <scope>NUCLEOTIDE SEQUENCE</scope>
</reference>
<dbReference type="PROSITE" id="PS50948">
    <property type="entry name" value="PAN"/>
    <property type="match status" value="2"/>
</dbReference>
<dbReference type="Pfam" id="PF00024">
    <property type="entry name" value="PAN_1"/>
    <property type="match status" value="2"/>
</dbReference>
<evidence type="ECO:0000256" key="1">
    <source>
        <dbReference type="SAM" id="Phobius"/>
    </source>
</evidence>
<feature type="domain" description="Apple" evidence="3">
    <location>
        <begin position="49"/>
        <end position="135"/>
    </location>
</feature>
<accession>A0A146LQ91</accession>
<dbReference type="AlphaFoldDB" id="A0A146LQ91"/>
<keyword evidence="2" id="KW-0732">Signal</keyword>
<dbReference type="GO" id="GO:0009653">
    <property type="term" value="P:anatomical structure morphogenesis"/>
    <property type="evidence" value="ECO:0007669"/>
    <property type="project" value="TreeGrafter"/>
</dbReference>
<dbReference type="InterPro" id="IPR001507">
    <property type="entry name" value="ZP_dom"/>
</dbReference>
<protein>
    <submittedName>
        <fullName evidence="5">Uncharacterized protein</fullName>
    </submittedName>
</protein>
<dbReference type="PANTHER" id="PTHR47327:SF1">
    <property type="entry name" value="RE15579P"/>
    <property type="match status" value="1"/>
</dbReference>
<dbReference type="SUPFAM" id="SSF57414">
    <property type="entry name" value="Hairpin loop containing domain-like"/>
    <property type="match status" value="2"/>
</dbReference>
<evidence type="ECO:0000259" key="4">
    <source>
        <dbReference type="PROSITE" id="PS51034"/>
    </source>
</evidence>
<keyword evidence="1" id="KW-0472">Membrane</keyword>